<dbReference type="Pfam" id="PF00226">
    <property type="entry name" value="DnaJ"/>
    <property type="match status" value="1"/>
</dbReference>
<feature type="compositionally biased region" description="Polar residues" evidence="1">
    <location>
        <begin position="460"/>
        <end position="471"/>
    </location>
</feature>
<dbReference type="GO" id="GO:0031072">
    <property type="term" value="F:heat shock protein binding"/>
    <property type="evidence" value="ECO:0007669"/>
    <property type="project" value="TreeGrafter"/>
</dbReference>
<protein>
    <recommendedName>
        <fullName evidence="2">J domain-containing protein</fullName>
    </recommendedName>
</protein>
<dbReference type="InterPro" id="IPR036869">
    <property type="entry name" value="J_dom_sf"/>
</dbReference>
<reference evidence="3" key="1">
    <citation type="submission" date="2022-11" db="EMBL/GenBank/DDBJ databases">
        <authorList>
            <person name="Petersen C."/>
        </authorList>
    </citation>
    <scope>NUCLEOTIDE SEQUENCE</scope>
    <source>
        <strain evidence="3">IBT 21917</strain>
    </source>
</reference>
<dbReference type="CDD" id="cd06257">
    <property type="entry name" value="DnaJ"/>
    <property type="match status" value="1"/>
</dbReference>
<comment type="caution">
    <text evidence="3">The sequence shown here is derived from an EMBL/GenBank/DDBJ whole genome shotgun (WGS) entry which is preliminary data.</text>
</comment>
<dbReference type="SMART" id="SM00271">
    <property type="entry name" value="DnaJ"/>
    <property type="match status" value="1"/>
</dbReference>
<evidence type="ECO:0000313" key="4">
    <source>
        <dbReference type="Proteomes" id="UP001146351"/>
    </source>
</evidence>
<evidence type="ECO:0000256" key="1">
    <source>
        <dbReference type="SAM" id="MobiDB-lite"/>
    </source>
</evidence>
<dbReference type="GO" id="GO:0005634">
    <property type="term" value="C:nucleus"/>
    <property type="evidence" value="ECO:0007669"/>
    <property type="project" value="TreeGrafter"/>
</dbReference>
<feature type="compositionally biased region" description="Basic and acidic residues" evidence="1">
    <location>
        <begin position="73"/>
        <end position="92"/>
    </location>
</feature>
<dbReference type="InterPro" id="IPR052594">
    <property type="entry name" value="J_domain-containing_protein"/>
</dbReference>
<sequence>MSSPPDFDPYAVLGVSKEATLPEIRAAHRKRVLKCHPDKIQDESQRNAAQDEFQKVQQAYELLSDETRRTRYDQKARIADLKREVLERRRTESFNSSPRGSSSSAPREYRDGRIVEERVPVEVFLDEALRFTDEPRPMARKYDEYGMRTKSKTTEDKKKPRMPTSSYRAAKELRESTKATLSDQAKRRDRERRQQASEKHDNFSSFVESDEGASDSSGGLYYTRRPSRRPYESRESRTRPSESRRHRERAFDDDDYADHYARQESFAAEHIERSKYENEHRPRGSRSPQRHRGYDSPEPESSASRRSARSSRSARNHSSSRNNSYENLDSPRSYEFKPPKMPTASSSPGHKSSIRPSLFSSRTASASAFQRPKRDSSSRDEPSLSKMVHETIPPRSSKLRDRYDSTDSSPTTPEMPKRGSSPKVTARYTIDDPVIIKPSKSSKYRSISPERERVPRGMPKSSSTFAEQSPQIEVRSVRPQRAYGDVKYAPGIRGEDVKYTREIRPSDVNMSSGRHHYSDHYGRHPPAGRRQSATA</sequence>
<dbReference type="SUPFAM" id="SSF46565">
    <property type="entry name" value="Chaperone J-domain"/>
    <property type="match status" value="1"/>
</dbReference>
<feature type="region of interest" description="Disordered" evidence="1">
    <location>
        <begin position="73"/>
        <end position="113"/>
    </location>
</feature>
<dbReference type="PROSITE" id="PS50076">
    <property type="entry name" value="DNAJ_2"/>
    <property type="match status" value="1"/>
</dbReference>
<dbReference type="Proteomes" id="UP001146351">
    <property type="component" value="Unassembled WGS sequence"/>
</dbReference>
<accession>A0A9W9IT98</accession>
<dbReference type="GO" id="GO:0005737">
    <property type="term" value="C:cytoplasm"/>
    <property type="evidence" value="ECO:0007669"/>
    <property type="project" value="TreeGrafter"/>
</dbReference>
<feature type="domain" description="J" evidence="2">
    <location>
        <begin position="8"/>
        <end position="76"/>
    </location>
</feature>
<feature type="region of interest" description="Disordered" evidence="1">
    <location>
        <begin position="497"/>
        <end position="535"/>
    </location>
</feature>
<dbReference type="FunFam" id="1.10.287.110:FF:000073">
    <property type="entry name" value="DnaJ domain protein"/>
    <property type="match status" value="1"/>
</dbReference>
<feature type="region of interest" description="Disordered" evidence="1">
    <location>
        <begin position="135"/>
        <end position="473"/>
    </location>
</feature>
<feature type="compositionally biased region" description="Basic and acidic residues" evidence="1">
    <location>
        <begin position="372"/>
        <end position="389"/>
    </location>
</feature>
<proteinExistence type="predicted"/>
<evidence type="ECO:0000313" key="3">
    <source>
        <dbReference type="EMBL" id="KAJ5183537.1"/>
    </source>
</evidence>
<dbReference type="AlphaFoldDB" id="A0A9W9IT98"/>
<keyword evidence="4" id="KW-1185">Reference proteome</keyword>
<organism evidence="3 4">
    <name type="scientific">Penicillium capsulatum</name>
    <dbReference type="NCBI Taxonomy" id="69766"/>
    <lineage>
        <taxon>Eukaryota</taxon>
        <taxon>Fungi</taxon>
        <taxon>Dikarya</taxon>
        <taxon>Ascomycota</taxon>
        <taxon>Pezizomycotina</taxon>
        <taxon>Eurotiomycetes</taxon>
        <taxon>Eurotiomycetidae</taxon>
        <taxon>Eurotiales</taxon>
        <taxon>Aspergillaceae</taxon>
        <taxon>Penicillium</taxon>
    </lineage>
</organism>
<dbReference type="InterPro" id="IPR001623">
    <property type="entry name" value="DnaJ_domain"/>
</dbReference>
<dbReference type="Gene3D" id="1.10.287.110">
    <property type="entry name" value="DnaJ domain"/>
    <property type="match status" value="1"/>
</dbReference>
<feature type="compositionally biased region" description="Polar residues" evidence="1">
    <location>
        <begin position="343"/>
        <end position="368"/>
    </location>
</feature>
<feature type="compositionally biased region" description="Basic and acidic residues" evidence="1">
    <location>
        <begin position="257"/>
        <end position="282"/>
    </location>
</feature>
<dbReference type="PANTHER" id="PTHR44144">
    <property type="entry name" value="DNAJ HOMOLOG SUBFAMILY C MEMBER 9"/>
    <property type="match status" value="1"/>
</dbReference>
<dbReference type="EMBL" id="JAPQKO010000001">
    <property type="protein sequence ID" value="KAJ5183537.1"/>
    <property type="molecule type" value="Genomic_DNA"/>
</dbReference>
<dbReference type="OrthoDB" id="10250354at2759"/>
<feature type="compositionally biased region" description="Low complexity" evidence="1">
    <location>
        <begin position="93"/>
        <end position="104"/>
    </location>
</feature>
<gene>
    <name evidence="3" type="ORF">N7492_001153</name>
</gene>
<reference evidence="3" key="2">
    <citation type="journal article" date="2023" name="IMA Fungus">
        <title>Comparative genomic study of the Penicillium genus elucidates a diverse pangenome and 15 lateral gene transfer events.</title>
        <authorList>
            <person name="Petersen C."/>
            <person name="Sorensen T."/>
            <person name="Nielsen M.R."/>
            <person name="Sondergaard T.E."/>
            <person name="Sorensen J.L."/>
            <person name="Fitzpatrick D.A."/>
            <person name="Frisvad J.C."/>
            <person name="Nielsen K.L."/>
        </authorList>
    </citation>
    <scope>NUCLEOTIDE SEQUENCE</scope>
    <source>
        <strain evidence="3">IBT 21917</strain>
    </source>
</reference>
<name>A0A9W9IT98_9EURO</name>
<dbReference type="PROSITE" id="PS00636">
    <property type="entry name" value="DNAJ_1"/>
    <property type="match status" value="1"/>
</dbReference>
<dbReference type="PANTHER" id="PTHR44144:SF1">
    <property type="entry name" value="DNAJ HOMOLOG SUBFAMILY C MEMBER 9"/>
    <property type="match status" value="1"/>
</dbReference>
<evidence type="ECO:0000259" key="2">
    <source>
        <dbReference type="PROSITE" id="PS50076"/>
    </source>
</evidence>
<feature type="compositionally biased region" description="Low complexity" evidence="1">
    <location>
        <begin position="214"/>
        <end position="224"/>
    </location>
</feature>
<feature type="compositionally biased region" description="Basic and acidic residues" evidence="1">
    <location>
        <begin position="229"/>
        <end position="245"/>
    </location>
</feature>
<dbReference type="PRINTS" id="PR00625">
    <property type="entry name" value="JDOMAIN"/>
</dbReference>
<feature type="compositionally biased region" description="Basic and acidic residues" evidence="1">
    <location>
        <begin position="184"/>
        <end position="202"/>
    </location>
</feature>
<dbReference type="InterPro" id="IPR018253">
    <property type="entry name" value="DnaJ_domain_CS"/>
</dbReference>
<feature type="compositionally biased region" description="Basic and acidic residues" evidence="1">
    <location>
        <begin position="135"/>
        <end position="158"/>
    </location>
</feature>
<feature type="compositionally biased region" description="Basic residues" evidence="1">
    <location>
        <begin position="306"/>
        <end position="315"/>
    </location>
</feature>